<comment type="subcellular location">
    <subcellularLocation>
        <location evidence="1">Membrane</location>
        <topology evidence="1">Multi-pass membrane protein</topology>
    </subcellularLocation>
</comment>
<dbReference type="GO" id="GO:0015095">
    <property type="term" value="F:magnesium ion transmembrane transporter activity"/>
    <property type="evidence" value="ECO:0007669"/>
    <property type="project" value="InterPro"/>
</dbReference>
<keyword evidence="3 6" id="KW-1133">Transmembrane helix</keyword>
<evidence type="ECO:0000256" key="3">
    <source>
        <dbReference type="ARBA" id="ARBA00022989"/>
    </source>
</evidence>
<dbReference type="OrthoDB" id="165382at2759"/>
<sequence>MAGEDTVINFVIGVFVSLGASFMDALGLNILKLDHVREGSKPTLARRGDCGRPLWHIGLYTYIASQLIGSTIALNYLKTQWVAPLGSVALIYNFIFAKILVGTNITRKDVFGTFVVVASVIWIVVFGGMYNGEDPEASISLETLKTLFTRPIFIIYFSILNVVTFCGLAFAVWCSWLITERSKRMIFSAVSPKKMRKLVGLMFSLEGGLLASETLLLAKSGVKLFTLSVTSQVNQFTDNISRFIVLALLVTAILQVYCLNTALKMYSSVVVVPVFYGTYTALGLVNTIIYLDEVGNYSGWTIALVFVGIGVLIYGVYLLSSKTDPTMANDDDDDDENEPPSTNDMEAPLPGADLPGSSNRSLHRSSSSHPSPTSAENQHAMTSVNGPTANPYLSSSSSITKKGDDQKHSKIYLDLHEMQSLSCSSSTSSTHINLLMQLPPPPRYTDKQDDHEEKSPRLLDHTMNYVSASTSSPYCTYPDLTASRSLAAKRRWLPQWLMPRWPSFSASKQRSFFSLPSTASNTTTSTSIATASSSAATTAKDKSSLSDPHHLSLPAIIKPSVGRLSHDNTAPPFEKP</sequence>
<gene>
    <name evidence="7" type="ORF">DM01DRAFT_1325122</name>
</gene>
<feature type="transmembrane region" description="Helical" evidence="6">
    <location>
        <begin position="266"/>
        <end position="291"/>
    </location>
</feature>
<dbReference type="EMBL" id="MCGT01000024">
    <property type="protein sequence ID" value="ORX50140.1"/>
    <property type="molecule type" value="Genomic_DNA"/>
</dbReference>
<accession>A0A1X2GBR2</accession>
<feature type="transmembrane region" description="Helical" evidence="6">
    <location>
        <begin position="198"/>
        <end position="220"/>
    </location>
</feature>
<feature type="compositionally biased region" description="Polar residues" evidence="5">
    <location>
        <begin position="375"/>
        <end position="400"/>
    </location>
</feature>
<evidence type="ECO:0000256" key="2">
    <source>
        <dbReference type="ARBA" id="ARBA00022692"/>
    </source>
</evidence>
<organism evidence="7 8">
    <name type="scientific">Hesseltinella vesiculosa</name>
    <dbReference type="NCBI Taxonomy" id="101127"/>
    <lineage>
        <taxon>Eukaryota</taxon>
        <taxon>Fungi</taxon>
        <taxon>Fungi incertae sedis</taxon>
        <taxon>Mucoromycota</taxon>
        <taxon>Mucoromycotina</taxon>
        <taxon>Mucoromycetes</taxon>
        <taxon>Mucorales</taxon>
        <taxon>Cunninghamellaceae</taxon>
        <taxon>Hesseltinella</taxon>
    </lineage>
</organism>
<comment type="caution">
    <text evidence="7">The sequence shown here is derived from an EMBL/GenBank/DDBJ whole genome shotgun (WGS) entry which is preliminary data.</text>
</comment>
<keyword evidence="4 6" id="KW-0472">Membrane</keyword>
<evidence type="ECO:0000256" key="1">
    <source>
        <dbReference type="ARBA" id="ARBA00004141"/>
    </source>
</evidence>
<dbReference type="GO" id="GO:0016020">
    <property type="term" value="C:membrane"/>
    <property type="evidence" value="ECO:0007669"/>
    <property type="project" value="UniProtKB-SubCell"/>
</dbReference>
<proteinExistence type="predicted"/>
<feature type="region of interest" description="Disordered" evidence="5">
    <location>
        <begin position="516"/>
        <end position="550"/>
    </location>
</feature>
<evidence type="ECO:0008006" key="9">
    <source>
        <dbReference type="Google" id="ProtNLM"/>
    </source>
</evidence>
<feature type="transmembrane region" description="Helical" evidence="6">
    <location>
        <begin position="110"/>
        <end position="132"/>
    </location>
</feature>
<reference evidence="7 8" key="1">
    <citation type="submission" date="2016-07" db="EMBL/GenBank/DDBJ databases">
        <title>Pervasive Adenine N6-methylation of Active Genes in Fungi.</title>
        <authorList>
            <consortium name="DOE Joint Genome Institute"/>
            <person name="Mondo S.J."/>
            <person name="Dannebaum R.O."/>
            <person name="Kuo R.C."/>
            <person name="Labutti K."/>
            <person name="Haridas S."/>
            <person name="Kuo A."/>
            <person name="Salamov A."/>
            <person name="Ahrendt S.R."/>
            <person name="Lipzen A."/>
            <person name="Sullivan W."/>
            <person name="Andreopoulos W.B."/>
            <person name="Clum A."/>
            <person name="Lindquist E."/>
            <person name="Daum C."/>
            <person name="Ramamoorthy G.K."/>
            <person name="Gryganskyi A."/>
            <person name="Culley D."/>
            <person name="Magnuson J.K."/>
            <person name="James T.Y."/>
            <person name="O'Malley M.A."/>
            <person name="Stajich J.E."/>
            <person name="Spatafora J.W."/>
            <person name="Visel A."/>
            <person name="Grigoriev I.V."/>
        </authorList>
    </citation>
    <scope>NUCLEOTIDE SEQUENCE [LARGE SCALE GENOMIC DNA]</scope>
    <source>
        <strain evidence="7 8">NRRL 3301</strain>
    </source>
</reference>
<evidence type="ECO:0000256" key="5">
    <source>
        <dbReference type="SAM" id="MobiDB-lite"/>
    </source>
</evidence>
<feature type="region of interest" description="Disordered" evidence="5">
    <location>
        <begin position="326"/>
        <end position="404"/>
    </location>
</feature>
<feature type="compositionally biased region" description="Low complexity" evidence="5">
    <location>
        <begin position="517"/>
        <end position="538"/>
    </location>
</feature>
<dbReference type="PANTHER" id="PTHR12570:SF82">
    <property type="entry name" value="NIPA-LIKE PROTEIN 3"/>
    <property type="match status" value="1"/>
</dbReference>
<feature type="transmembrane region" description="Helical" evidence="6">
    <location>
        <begin position="54"/>
        <end position="75"/>
    </location>
</feature>
<dbReference type="PANTHER" id="PTHR12570">
    <property type="match status" value="1"/>
</dbReference>
<dbReference type="AlphaFoldDB" id="A0A1X2GBR2"/>
<evidence type="ECO:0000256" key="6">
    <source>
        <dbReference type="SAM" id="Phobius"/>
    </source>
</evidence>
<feature type="compositionally biased region" description="Basic and acidic residues" evidence="5">
    <location>
        <begin position="539"/>
        <end position="550"/>
    </location>
</feature>
<feature type="transmembrane region" description="Helical" evidence="6">
    <location>
        <begin position="81"/>
        <end position="101"/>
    </location>
</feature>
<feature type="compositionally biased region" description="Low complexity" evidence="5">
    <location>
        <begin position="357"/>
        <end position="374"/>
    </location>
</feature>
<feature type="compositionally biased region" description="Acidic residues" evidence="5">
    <location>
        <begin position="329"/>
        <end position="338"/>
    </location>
</feature>
<feature type="transmembrane region" description="Helical" evidence="6">
    <location>
        <begin position="6"/>
        <end position="33"/>
    </location>
</feature>
<name>A0A1X2GBR2_9FUNG</name>
<feature type="region of interest" description="Disordered" evidence="5">
    <location>
        <begin position="557"/>
        <end position="576"/>
    </location>
</feature>
<dbReference type="InterPro" id="IPR008521">
    <property type="entry name" value="Mg_trans_NIPA"/>
</dbReference>
<feature type="transmembrane region" description="Helical" evidence="6">
    <location>
        <begin position="152"/>
        <end position="178"/>
    </location>
</feature>
<dbReference type="Pfam" id="PF05653">
    <property type="entry name" value="Mg_trans_NIPA"/>
    <property type="match status" value="1"/>
</dbReference>
<dbReference type="Proteomes" id="UP000242146">
    <property type="component" value="Unassembled WGS sequence"/>
</dbReference>
<protein>
    <recommendedName>
        <fullName evidence="9">DUF803-domain-containing protein</fullName>
    </recommendedName>
</protein>
<evidence type="ECO:0000313" key="8">
    <source>
        <dbReference type="Proteomes" id="UP000242146"/>
    </source>
</evidence>
<feature type="transmembrane region" description="Helical" evidence="6">
    <location>
        <begin position="297"/>
        <end position="319"/>
    </location>
</feature>
<evidence type="ECO:0000256" key="4">
    <source>
        <dbReference type="ARBA" id="ARBA00023136"/>
    </source>
</evidence>
<keyword evidence="8" id="KW-1185">Reference proteome</keyword>
<keyword evidence="2 6" id="KW-0812">Transmembrane</keyword>
<feature type="transmembrane region" description="Helical" evidence="6">
    <location>
        <begin position="240"/>
        <end position="259"/>
    </location>
</feature>
<evidence type="ECO:0000313" key="7">
    <source>
        <dbReference type="EMBL" id="ORX50140.1"/>
    </source>
</evidence>